<evidence type="ECO:0000313" key="2">
    <source>
        <dbReference type="EMBL" id="AIB12747.1"/>
    </source>
</evidence>
<evidence type="ECO:0000259" key="1">
    <source>
        <dbReference type="Pfam" id="PF06114"/>
    </source>
</evidence>
<evidence type="ECO:0000313" key="4">
    <source>
        <dbReference type="Proteomes" id="UP000027186"/>
    </source>
</evidence>
<dbReference type="PANTHER" id="PTHR43236">
    <property type="entry name" value="ANTITOXIN HIGA1"/>
    <property type="match status" value="1"/>
</dbReference>
<dbReference type="AlphaFoldDB" id="A0A060DIJ4"/>
<evidence type="ECO:0000313" key="5">
    <source>
        <dbReference type="Proteomes" id="UP000236268"/>
    </source>
</evidence>
<dbReference type="Proteomes" id="UP000236268">
    <property type="component" value="Unassembled WGS sequence"/>
</dbReference>
<dbReference type="KEGG" id="abq:ABAZ39_12255"/>
<name>A0A060DIJ4_9PROT</name>
<reference evidence="3 5" key="2">
    <citation type="submission" date="2018-01" db="EMBL/GenBank/DDBJ databases">
        <title>Whole genome sequence of Azospirillum brasilense REC3 isolated from strawberry roots.</title>
        <authorList>
            <person name="Fontana C.A."/>
            <person name="Salazar S.M."/>
            <person name="Bassi D."/>
            <person name="Puglisi E."/>
            <person name="Lovaisa N.C."/>
            <person name="Toffoli L.M."/>
            <person name="Pedraza R."/>
            <person name="Cocconcelli P.S."/>
        </authorList>
    </citation>
    <scope>NUCLEOTIDE SEQUENCE [LARGE SCALE GENOMIC DNA]</scope>
    <source>
        <strain evidence="3 5">REC3</strain>
    </source>
</reference>
<proteinExistence type="predicted"/>
<sequence>MDTLKYDSPRPSNLTKQSVHRLAESIASQLGYKPGGDLKDVVAKLGGKISVKNFWDTGLSDSGSMIVEAAGKFDIFVSTDTSLERDKFTIAHELGHYVLHFLWPNKNGTPVQRMAATRYGSDRVEWEANWFAAAFLMPEAEFKTKFKELGHDLGAVASYFGVSQAAAKVRAEGLGLP</sequence>
<dbReference type="OrthoDB" id="9794834at2"/>
<dbReference type="Pfam" id="PF06114">
    <property type="entry name" value="Peptidase_M78"/>
    <property type="match status" value="1"/>
</dbReference>
<dbReference type="Gene3D" id="1.10.10.2910">
    <property type="match status" value="1"/>
</dbReference>
<accession>A0A060DIJ4</accession>
<dbReference type="InterPro" id="IPR052345">
    <property type="entry name" value="Rad_response_metalloprotease"/>
</dbReference>
<reference evidence="2 4" key="1">
    <citation type="journal article" date="2014" name="Genome Announc.">
        <title>Complete Genome Sequence of the Model Rhizosphere Strain Azospirillum brasilense Az39, Successfully Applied in Agriculture.</title>
        <authorList>
            <person name="Rivera D."/>
            <person name="Revale S."/>
            <person name="Molina R."/>
            <person name="Gualpa J."/>
            <person name="Puente M."/>
            <person name="Maroniche G."/>
            <person name="Paris G."/>
            <person name="Baker D."/>
            <person name="Clavijo B."/>
            <person name="McLay K."/>
            <person name="Spaepen S."/>
            <person name="Perticari A."/>
            <person name="Vazquez M."/>
            <person name="Wisniewski-Dye F."/>
            <person name="Watkins C."/>
            <person name="Martinez-Abarca F."/>
            <person name="Vanderleyden J."/>
            <person name="Cassan F."/>
        </authorList>
    </citation>
    <scope>NUCLEOTIDE SEQUENCE [LARGE SCALE GENOMIC DNA]</scope>
    <source>
        <strain evidence="2 4">Az39</strain>
    </source>
</reference>
<accession>A0A2K1FQQ1</accession>
<evidence type="ECO:0000313" key="3">
    <source>
        <dbReference type="EMBL" id="PNQ94863.1"/>
    </source>
</evidence>
<protein>
    <submittedName>
        <fullName evidence="3">ImmA/IrrE family metallo-endopeptidase</fullName>
    </submittedName>
</protein>
<dbReference type="Proteomes" id="UP000027186">
    <property type="component" value="Chromosome"/>
</dbReference>
<dbReference type="RefSeq" id="WP_038529630.1">
    <property type="nucleotide sequence ID" value="NZ_CP007793.1"/>
</dbReference>
<gene>
    <name evidence="2" type="ORF">ABAZ39_12255</name>
    <name evidence="3" type="ORF">C1S70_32045</name>
</gene>
<dbReference type="EMBL" id="POWG01000074">
    <property type="protein sequence ID" value="PNQ94863.1"/>
    <property type="molecule type" value="Genomic_DNA"/>
</dbReference>
<dbReference type="InterPro" id="IPR010359">
    <property type="entry name" value="IrrE_HExxH"/>
</dbReference>
<feature type="domain" description="IrrE N-terminal-like" evidence="1">
    <location>
        <begin position="75"/>
        <end position="171"/>
    </location>
</feature>
<dbReference type="EMBL" id="CP007793">
    <property type="protein sequence ID" value="AIB12747.1"/>
    <property type="molecule type" value="Genomic_DNA"/>
</dbReference>
<dbReference type="PANTHER" id="PTHR43236:SF2">
    <property type="entry name" value="BLL0069 PROTEIN"/>
    <property type="match status" value="1"/>
</dbReference>
<organism evidence="2 4">
    <name type="scientific">Azospirillum argentinense</name>
    <dbReference type="NCBI Taxonomy" id="2970906"/>
    <lineage>
        <taxon>Bacteria</taxon>
        <taxon>Pseudomonadati</taxon>
        <taxon>Pseudomonadota</taxon>
        <taxon>Alphaproteobacteria</taxon>
        <taxon>Rhodospirillales</taxon>
        <taxon>Azospirillaceae</taxon>
        <taxon>Azospirillum</taxon>
    </lineage>
</organism>